<keyword evidence="2" id="KW-0812">Transmembrane</keyword>
<comment type="caution">
    <text evidence="3">The sequence shown here is derived from an EMBL/GenBank/DDBJ whole genome shotgun (WGS) entry which is preliminary data.</text>
</comment>
<feature type="region of interest" description="Disordered" evidence="1">
    <location>
        <begin position="45"/>
        <end position="84"/>
    </location>
</feature>
<evidence type="ECO:0000313" key="4">
    <source>
        <dbReference type="Proteomes" id="UP000234275"/>
    </source>
</evidence>
<organism evidence="3 4">
    <name type="scientific">Aspergillus steynii IBT 23096</name>
    <dbReference type="NCBI Taxonomy" id="1392250"/>
    <lineage>
        <taxon>Eukaryota</taxon>
        <taxon>Fungi</taxon>
        <taxon>Dikarya</taxon>
        <taxon>Ascomycota</taxon>
        <taxon>Pezizomycotina</taxon>
        <taxon>Eurotiomycetes</taxon>
        <taxon>Eurotiomycetidae</taxon>
        <taxon>Eurotiales</taxon>
        <taxon>Aspergillaceae</taxon>
        <taxon>Aspergillus</taxon>
        <taxon>Aspergillus subgen. Circumdati</taxon>
    </lineage>
</organism>
<keyword evidence="2" id="KW-1133">Transmembrane helix</keyword>
<keyword evidence="4" id="KW-1185">Reference proteome</keyword>
<name>A0A2I2GE56_9EURO</name>
<feature type="compositionally biased region" description="Acidic residues" evidence="1">
    <location>
        <begin position="62"/>
        <end position="78"/>
    </location>
</feature>
<sequence>MLSDFINLITRTVFVLAYLILLVIMIAGSILLLCGIFHCMFGESESRPHAQPNEASQRENAQEPEVELEDSETDDYEKDTESLV</sequence>
<gene>
    <name evidence="3" type="ORF">P170DRAFT_509186</name>
</gene>
<dbReference type="EMBL" id="MSFO01000003">
    <property type="protein sequence ID" value="PLB51153.1"/>
    <property type="molecule type" value="Genomic_DNA"/>
</dbReference>
<dbReference type="VEuPathDB" id="FungiDB:P170DRAFT_509186"/>
<dbReference type="RefSeq" id="XP_024706455.1">
    <property type="nucleotide sequence ID" value="XM_024854648.1"/>
</dbReference>
<keyword evidence="2" id="KW-0472">Membrane</keyword>
<dbReference type="Proteomes" id="UP000234275">
    <property type="component" value="Unassembled WGS sequence"/>
</dbReference>
<proteinExistence type="predicted"/>
<evidence type="ECO:0000256" key="1">
    <source>
        <dbReference type="SAM" id="MobiDB-lite"/>
    </source>
</evidence>
<feature type="transmembrane region" description="Helical" evidence="2">
    <location>
        <begin position="12"/>
        <end position="37"/>
    </location>
</feature>
<evidence type="ECO:0000256" key="2">
    <source>
        <dbReference type="SAM" id="Phobius"/>
    </source>
</evidence>
<accession>A0A2I2GE56</accession>
<dbReference type="AlphaFoldDB" id="A0A2I2GE56"/>
<evidence type="ECO:0000313" key="3">
    <source>
        <dbReference type="EMBL" id="PLB51153.1"/>
    </source>
</evidence>
<dbReference type="GeneID" id="36562354"/>
<protein>
    <submittedName>
        <fullName evidence="3">Uncharacterized protein</fullName>
    </submittedName>
</protein>
<reference evidence="3 4" key="1">
    <citation type="submission" date="2016-12" db="EMBL/GenBank/DDBJ databases">
        <title>The genomes of Aspergillus section Nigri reveals drivers in fungal speciation.</title>
        <authorList>
            <consortium name="DOE Joint Genome Institute"/>
            <person name="Vesth T.C."/>
            <person name="Nybo J."/>
            <person name="Theobald S."/>
            <person name="Brandl J."/>
            <person name="Frisvad J.C."/>
            <person name="Nielsen K.F."/>
            <person name="Lyhne E.K."/>
            <person name="Kogle M.E."/>
            <person name="Kuo A."/>
            <person name="Riley R."/>
            <person name="Clum A."/>
            <person name="Nolan M."/>
            <person name="Lipzen A."/>
            <person name="Salamov A."/>
            <person name="Henrissat B."/>
            <person name="Wiebenga A."/>
            <person name="De Vries R.P."/>
            <person name="Grigoriev I.V."/>
            <person name="Mortensen U.H."/>
            <person name="Andersen M.R."/>
            <person name="Baker S.E."/>
        </authorList>
    </citation>
    <scope>NUCLEOTIDE SEQUENCE [LARGE SCALE GENOMIC DNA]</scope>
    <source>
        <strain evidence="3 4">IBT 23096</strain>
    </source>
</reference>